<accession>A0A0N0DZB1</accession>
<dbReference type="RefSeq" id="XP_015663510.1">
    <property type="nucleotide sequence ID" value="XM_015797990.1"/>
</dbReference>
<dbReference type="OrthoDB" id="271104at2759"/>
<name>A0A0N0DZB1_LEPPY</name>
<dbReference type="GeneID" id="26901780"/>
<dbReference type="EMBL" id="LGTL01000002">
    <property type="protein sequence ID" value="KPA85071.1"/>
    <property type="molecule type" value="Genomic_DNA"/>
</dbReference>
<dbReference type="Proteomes" id="UP000037923">
    <property type="component" value="Unassembled WGS sequence"/>
</dbReference>
<sequence>MEEYVTDASLSETACSVAYPDLILRCVVLATVPLRACEFRDEKVFTAVGCISPLSPNDAGSCAKPVRVNFYGSWGMAAAFMESGDVMVLQGFYRLDPPSAPEVASGDALASAPSSVFVCPLPEEEGCVLRVLQPGKGGDVMEVLVTPSNMDAICMHGLTKSDAANHLYVHQCLAGPNAQQEEGRR</sequence>
<protein>
    <submittedName>
        <fullName evidence="1">Uncharacterized protein</fullName>
    </submittedName>
</protein>
<dbReference type="RefSeq" id="XP_015663511.1">
    <property type="nucleotide sequence ID" value="XM_015797991.1"/>
</dbReference>
<organism evidence="1 2">
    <name type="scientific">Leptomonas pyrrhocoris</name>
    <name type="common">Firebug parasite</name>
    <dbReference type="NCBI Taxonomy" id="157538"/>
    <lineage>
        <taxon>Eukaryota</taxon>
        <taxon>Discoba</taxon>
        <taxon>Euglenozoa</taxon>
        <taxon>Kinetoplastea</taxon>
        <taxon>Metakinetoplastina</taxon>
        <taxon>Trypanosomatida</taxon>
        <taxon>Trypanosomatidae</taxon>
        <taxon>Leishmaniinae</taxon>
        <taxon>Leptomonas</taxon>
    </lineage>
</organism>
<reference evidence="1 2" key="1">
    <citation type="submission" date="2015-07" db="EMBL/GenBank/DDBJ databases">
        <title>High-quality genome of monoxenous trypanosomatid Leptomonas pyrrhocoris.</title>
        <authorList>
            <person name="Flegontov P."/>
            <person name="Butenko A."/>
            <person name="Firsov S."/>
            <person name="Vlcek C."/>
            <person name="Logacheva M.D."/>
            <person name="Field M."/>
            <person name="Filatov D."/>
            <person name="Flegontova O."/>
            <person name="Gerasimov E."/>
            <person name="Jackson A.P."/>
            <person name="Kelly S."/>
            <person name="Opperdoes F."/>
            <person name="O'Reilly A."/>
            <person name="Votypka J."/>
            <person name="Yurchenko V."/>
            <person name="Lukes J."/>
        </authorList>
    </citation>
    <scope>NUCLEOTIDE SEQUENCE [LARGE SCALE GENOMIC DNA]</scope>
    <source>
        <strain evidence="1">H10</strain>
    </source>
</reference>
<dbReference type="OMA" id="RAPFIAN"/>
<dbReference type="EMBL" id="LGTL01000002">
    <property type="protein sequence ID" value="KPA85070.1"/>
    <property type="molecule type" value="Genomic_DNA"/>
</dbReference>
<dbReference type="VEuPathDB" id="TriTrypDB:LpyrH10_02_4590"/>
<comment type="caution">
    <text evidence="1">The sequence shown here is derived from an EMBL/GenBank/DDBJ whole genome shotgun (WGS) entry which is preliminary data.</text>
</comment>
<proteinExistence type="predicted"/>
<dbReference type="RefSeq" id="XP_015663509.1">
    <property type="nucleotide sequence ID" value="XM_015797989.1"/>
</dbReference>
<evidence type="ECO:0000313" key="2">
    <source>
        <dbReference type="Proteomes" id="UP000037923"/>
    </source>
</evidence>
<evidence type="ECO:0000313" key="1">
    <source>
        <dbReference type="EMBL" id="KPA85071.1"/>
    </source>
</evidence>
<gene>
    <name evidence="1" type="ORF">ABB37_01485</name>
</gene>
<keyword evidence="2" id="KW-1185">Reference proteome</keyword>
<dbReference type="EMBL" id="LGTL01000002">
    <property type="protein sequence ID" value="KPA85072.1"/>
    <property type="molecule type" value="Genomic_DNA"/>
</dbReference>
<dbReference type="AlphaFoldDB" id="A0A0N0DZB1"/>